<keyword evidence="2" id="KW-1185">Reference proteome</keyword>
<dbReference type="EMBL" id="CP030144">
    <property type="protein sequence ID" value="AXR64518.1"/>
    <property type="molecule type" value="Genomic_DNA"/>
</dbReference>
<proteinExistence type="predicted"/>
<reference evidence="1 2" key="1">
    <citation type="submission" date="2018-09" db="EMBL/GenBank/DDBJ databases">
        <title>Complete Genome sequences of three Leptospira mayottensis isolates obtained from Tenrecid mammals endemic to the Malagasy region.</title>
        <authorList>
            <person name="Cordonin C."/>
            <person name="Toty C."/>
        </authorList>
    </citation>
    <scope>NUCLEOTIDE SEQUENCE [LARGE SCALE GENOMIC DNA]</scope>
    <source>
        <strain evidence="1 2">MDI222</strain>
    </source>
</reference>
<sequence length="425" mass="48970">MVQRGLRKIFHSYGEEVQNVLSGIKFDESEDAVKVITDYLIRELGTKFPELTRKEVENFTREAWEIGQAYEVGVKDIAPRINQDALDFFGRLNNADYGKLFNGKREIFEESIRSVLDGRKTKVEALKALKEKLGVDLEDKEITGRIEDIFRNKIYTSQNFSRIQRMQALGITEVEIVAIMDAKTSPICRELNGRKFQVSEMNDFVEEFISTPTDENFWNKYRPPTAKEIRDFPSLKSSEVLKKLNVKAPPFHFKCRTTIVMFVRSIINRITGSGQKTELEGKIEKPLRENKRLAANNREREHSLSGLESEELLNKIAAIQGNVVWNSENLKSHWQKRTADGDDKIFGKTEASYASKALDVVKNFSMLYAYIHDSKAGIRTYKYGFVQTRKSGEKFFVPVDADTFEIDSLFLIDRDGYTDSYLRIL</sequence>
<accession>A0ABN5NUP8</accession>
<evidence type="ECO:0000313" key="1">
    <source>
        <dbReference type="EMBL" id="AXR64518.1"/>
    </source>
</evidence>
<protein>
    <submittedName>
        <fullName evidence="1">Phage head morphogenesis protein</fullName>
    </submittedName>
</protein>
<dbReference type="RefSeq" id="WP_036037095.1">
    <property type="nucleotide sequence ID" value="NZ_CP030144.1"/>
</dbReference>
<gene>
    <name evidence="1" type="ORF">DQM28_10090</name>
</gene>
<evidence type="ECO:0000313" key="2">
    <source>
        <dbReference type="Proteomes" id="UP000258889"/>
    </source>
</evidence>
<name>A0ABN5NUP8_9LEPT</name>
<dbReference type="Proteomes" id="UP000258889">
    <property type="component" value="Chromosome i"/>
</dbReference>
<organism evidence="1 2">
    <name type="scientific">Leptospira mayottensis</name>
    <dbReference type="NCBI Taxonomy" id="1137606"/>
    <lineage>
        <taxon>Bacteria</taxon>
        <taxon>Pseudomonadati</taxon>
        <taxon>Spirochaetota</taxon>
        <taxon>Spirochaetia</taxon>
        <taxon>Leptospirales</taxon>
        <taxon>Leptospiraceae</taxon>
        <taxon>Leptospira</taxon>
    </lineage>
</organism>